<feature type="compositionally biased region" description="Low complexity" evidence="1">
    <location>
        <begin position="60"/>
        <end position="97"/>
    </location>
</feature>
<accession>A0ABV6FHN6</accession>
<keyword evidence="5" id="KW-1185">Reference proteome</keyword>
<evidence type="ECO:0000259" key="3">
    <source>
        <dbReference type="Pfam" id="PF13511"/>
    </source>
</evidence>
<reference evidence="4 5" key="1">
    <citation type="submission" date="2024-09" db="EMBL/GenBank/DDBJ databases">
        <authorList>
            <person name="Sun Q."/>
            <person name="Mori K."/>
        </authorList>
    </citation>
    <scope>NUCLEOTIDE SEQUENCE [LARGE SCALE GENOMIC DNA]</scope>
    <source>
        <strain evidence="4 5">CCM 7792</strain>
    </source>
</reference>
<evidence type="ECO:0000313" key="4">
    <source>
        <dbReference type="EMBL" id="MFC0252857.1"/>
    </source>
</evidence>
<proteinExistence type="predicted"/>
<feature type="chain" id="PRO_5047499027" evidence="2">
    <location>
        <begin position="31"/>
        <end position="189"/>
    </location>
</feature>
<dbReference type="EMBL" id="JBHLWP010000012">
    <property type="protein sequence ID" value="MFC0252857.1"/>
    <property type="molecule type" value="Genomic_DNA"/>
</dbReference>
<comment type="caution">
    <text evidence="4">The sequence shown here is derived from an EMBL/GenBank/DDBJ whole genome shotgun (WGS) entry which is preliminary data.</text>
</comment>
<sequence>MLRFTPIPRPALLRMAGATALLLAANLAHAQYSWIGENGVRQFSDRPPPPGTPPHKILKAPGRAAQAPLAAPVSTAVSEAGPAATQAGTAPAAPPDAGGRKGPPTLAEREAAYRERVKQRAEQDRKEGLEAQRRRDLAERCELARQAKAQAESGIRVARMNADGERVFLTDEERAADAARAGRALADCR</sequence>
<dbReference type="Proteomes" id="UP001589773">
    <property type="component" value="Unassembled WGS sequence"/>
</dbReference>
<feature type="compositionally biased region" description="Basic and acidic residues" evidence="1">
    <location>
        <begin position="107"/>
        <end position="135"/>
    </location>
</feature>
<keyword evidence="2" id="KW-0732">Signal</keyword>
<dbReference type="RefSeq" id="WP_379679724.1">
    <property type="nucleotide sequence ID" value="NZ_JBHLWP010000012.1"/>
</dbReference>
<protein>
    <submittedName>
        <fullName evidence="4">DUF4124 domain-containing protein</fullName>
    </submittedName>
</protein>
<name>A0ABV6FHN6_9BURK</name>
<feature type="domain" description="DUF4124" evidence="3">
    <location>
        <begin position="19"/>
        <end position="71"/>
    </location>
</feature>
<feature type="region of interest" description="Disordered" evidence="1">
    <location>
        <begin position="41"/>
        <end position="135"/>
    </location>
</feature>
<dbReference type="InterPro" id="IPR025392">
    <property type="entry name" value="DUF4124"/>
</dbReference>
<gene>
    <name evidence="4" type="ORF">ACFFJK_13240</name>
</gene>
<evidence type="ECO:0000313" key="5">
    <source>
        <dbReference type="Proteomes" id="UP001589773"/>
    </source>
</evidence>
<dbReference type="Pfam" id="PF13511">
    <property type="entry name" value="DUF4124"/>
    <property type="match status" value="1"/>
</dbReference>
<feature type="signal peptide" evidence="2">
    <location>
        <begin position="1"/>
        <end position="30"/>
    </location>
</feature>
<organism evidence="4 5">
    <name type="scientific">Massilia consociata</name>
    <dbReference type="NCBI Taxonomy" id="760117"/>
    <lineage>
        <taxon>Bacteria</taxon>
        <taxon>Pseudomonadati</taxon>
        <taxon>Pseudomonadota</taxon>
        <taxon>Betaproteobacteria</taxon>
        <taxon>Burkholderiales</taxon>
        <taxon>Oxalobacteraceae</taxon>
        <taxon>Telluria group</taxon>
        <taxon>Massilia</taxon>
    </lineage>
</organism>
<evidence type="ECO:0000256" key="1">
    <source>
        <dbReference type="SAM" id="MobiDB-lite"/>
    </source>
</evidence>
<evidence type="ECO:0000256" key="2">
    <source>
        <dbReference type="SAM" id="SignalP"/>
    </source>
</evidence>